<reference evidence="1 2" key="1">
    <citation type="journal article" date="2018" name="New Phytol.">
        <title>Phylogenomics of Endogonaceae and evolution of mycorrhizas within Mucoromycota.</title>
        <authorList>
            <person name="Chang Y."/>
            <person name="Desiro A."/>
            <person name="Na H."/>
            <person name="Sandor L."/>
            <person name="Lipzen A."/>
            <person name="Clum A."/>
            <person name="Barry K."/>
            <person name="Grigoriev I.V."/>
            <person name="Martin F.M."/>
            <person name="Stajich J.E."/>
            <person name="Smith M.E."/>
            <person name="Bonito G."/>
            <person name="Spatafora J.W."/>
        </authorList>
    </citation>
    <scope>NUCLEOTIDE SEQUENCE [LARGE SCALE GENOMIC DNA]</scope>
    <source>
        <strain evidence="1 2">AD002</strain>
    </source>
</reference>
<gene>
    <name evidence="1" type="ORF">BC938DRAFT_478581</name>
</gene>
<dbReference type="InterPro" id="IPR052766">
    <property type="entry name" value="S41A_metabolite_peptidase"/>
</dbReference>
<comment type="caution">
    <text evidence="1">The sequence shown here is derived from an EMBL/GenBank/DDBJ whole genome shotgun (WGS) entry which is preliminary data.</text>
</comment>
<dbReference type="AlphaFoldDB" id="A0A433QML8"/>
<organism evidence="1 2">
    <name type="scientific">Jimgerdemannia flammicorona</name>
    <dbReference type="NCBI Taxonomy" id="994334"/>
    <lineage>
        <taxon>Eukaryota</taxon>
        <taxon>Fungi</taxon>
        <taxon>Fungi incertae sedis</taxon>
        <taxon>Mucoromycota</taxon>
        <taxon>Mucoromycotina</taxon>
        <taxon>Endogonomycetes</taxon>
        <taxon>Endogonales</taxon>
        <taxon>Endogonaceae</taxon>
        <taxon>Jimgerdemannia</taxon>
    </lineage>
</organism>
<evidence type="ECO:0000313" key="1">
    <source>
        <dbReference type="EMBL" id="RUS31033.1"/>
    </source>
</evidence>
<accession>A0A433QML8</accession>
<evidence type="ECO:0000313" key="2">
    <source>
        <dbReference type="Proteomes" id="UP000274822"/>
    </source>
</evidence>
<keyword evidence="2" id="KW-1185">Reference proteome</keyword>
<dbReference type="PANTHER" id="PTHR37049:SF4">
    <property type="entry name" value="RHODANESE DOMAIN-CONTAINING PROTEIN"/>
    <property type="match status" value="1"/>
</dbReference>
<dbReference type="EMBL" id="RBNJ01003344">
    <property type="protein sequence ID" value="RUS31033.1"/>
    <property type="molecule type" value="Genomic_DNA"/>
</dbReference>
<protein>
    <submittedName>
        <fullName evidence="1">Uncharacterized protein</fullName>
    </submittedName>
</protein>
<sequence length="516" mass="58251">MTPQATLPGNAPLEHRLPAWTSSQKRWVYPRKIPVLYLARPGPHTSLIDTISIPITPPSRQMRCFSLVIFPRERVSLIRQASYILTLSHQMAACSFDIIFMYHAGGYICLAQTLLHILFNHVNTNSTTPDLEYATDILVTEQSLTLGTLQEDIIPCDQFSASKFETLNGRPLNANSWLNNSIEYKRGGKTSRYSQRVRLNCTNFISEYYLKDLGVLPWKPKDYLILSNGNCGSSCALFANRMHQLKKVKTIAVGGIHCDQMTYQSFPGLQVSPSALRSNFLQSLSIFSHSNIIPQPDTNQFLHFPDYNTEILPYMNTTDYGNLNEKYPALFKNIISLPQRTAFRFTFREGYFPDKADTPLEYQFIPADERIDFDPETARNIYSLWFKVAGHFNIPLLAHFGKPLHERAKVKMTSYYAQECAVAAPVPMMPSEVSQLLEVSSAHTQDPRSQLVKAGHADVPHRFNAASNYALITSDDMFLFGYLSKGKGVHYKTGIIHIGTFLPADAGDSVQTLLQD</sequence>
<dbReference type="PANTHER" id="PTHR37049">
    <property type="entry name" value="PEPTIDASE S41 FAMILY PROTEIN"/>
    <property type="match status" value="1"/>
</dbReference>
<proteinExistence type="predicted"/>
<name>A0A433QML8_9FUNG</name>
<dbReference type="Proteomes" id="UP000274822">
    <property type="component" value="Unassembled WGS sequence"/>
</dbReference>